<name>B9FPA1_ORYSJ</name>
<organism evidence="2">
    <name type="scientific">Oryza sativa subsp. japonica</name>
    <name type="common">Rice</name>
    <dbReference type="NCBI Taxonomy" id="39947"/>
    <lineage>
        <taxon>Eukaryota</taxon>
        <taxon>Viridiplantae</taxon>
        <taxon>Streptophyta</taxon>
        <taxon>Embryophyta</taxon>
        <taxon>Tracheophyta</taxon>
        <taxon>Spermatophyta</taxon>
        <taxon>Magnoliopsida</taxon>
        <taxon>Liliopsida</taxon>
        <taxon>Poales</taxon>
        <taxon>Poaceae</taxon>
        <taxon>BOP clade</taxon>
        <taxon>Oryzoideae</taxon>
        <taxon>Oryzeae</taxon>
        <taxon>Oryzinae</taxon>
        <taxon>Oryza</taxon>
        <taxon>Oryza sativa</taxon>
    </lineage>
</organism>
<proteinExistence type="predicted"/>
<keyword evidence="1" id="KW-0472">Membrane</keyword>
<evidence type="ECO:0000256" key="1">
    <source>
        <dbReference type="SAM" id="Phobius"/>
    </source>
</evidence>
<keyword evidence="1" id="KW-1133">Transmembrane helix</keyword>
<accession>B9FPA1</accession>
<sequence>MQVYIILCSYEICIYGMWDTILFVGYRIVYLRNGSQLCSNLKFTVNFILYEYYVVLRICIGSQCVIIILAKGDICRYTKS</sequence>
<keyword evidence="1" id="KW-0812">Transmembrane</keyword>
<dbReference type="AlphaFoldDB" id="B9FPA1"/>
<protein>
    <submittedName>
        <fullName evidence="2">Uncharacterized protein</fullName>
    </submittedName>
</protein>
<feature type="transmembrane region" description="Helical" evidence="1">
    <location>
        <begin position="12"/>
        <end position="30"/>
    </location>
</feature>
<dbReference type="EMBL" id="CM000142">
    <property type="protein sequence ID" value="EEE63518.1"/>
    <property type="molecule type" value="Genomic_DNA"/>
</dbReference>
<feature type="transmembrane region" description="Helical" evidence="1">
    <location>
        <begin position="50"/>
        <end position="70"/>
    </location>
</feature>
<reference evidence="2" key="1">
    <citation type="journal article" date="2005" name="PLoS Biol.">
        <title>The genomes of Oryza sativa: a history of duplications.</title>
        <authorList>
            <person name="Yu J."/>
            <person name="Wang J."/>
            <person name="Lin W."/>
            <person name="Li S."/>
            <person name="Li H."/>
            <person name="Zhou J."/>
            <person name="Ni P."/>
            <person name="Dong W."/>
            <person name="Hu S."/>
            <person name="Zeng C."/>
            <person name="Zhang J."/>
            <person name="Zhang Y."/>
            <person name="Li R."/>
            <person name="Xu Z."/>
            <person name="Li S."/>
            <person name="Li X."/>
            <person name="Zheng H."/>
            <person name="Cong L."/>
            <person name="Lin L."/>
            <person name="Yin J."/>
            <person name="Geng J."/>
            <person name="Li G."/>
            <person name="Shi J."/>
            <person name="Liu J."/>
            <person name="Lv H."/>
            <person name="Li J."/>
            <person name="Wang J."/>
            <person name="Deng Y."/>
            <person name="Ran L."/>
            <person name="Shi X."/>
            <person name="Wang X."/>
            <person name="Wu Q."/>
            <person name="Li C."/>
            <person name="Ren X."/>
            <person name="Wang J."/>
            <person name="Wang X."/>
            <person name="Li D."/>
            <person name="Liu D."/>
            <person name="Zhang X."/>
            <person name="Ji Z."/>
            <person name="Zhao W."/>
            <person name="Sun Y."/>
            <person name="Zhang Z."/>
            <person name="Bao J."/>
            <person name="Han Y."/>
            <person name="Dong L."/>
            <person name="Ji J."/>
            <person name="Chen P."/>
            <person name="Wu S."/>
            <person name="Liu J."/>
            <person name="Xiao Y."/>
            <person name="Bu D."/>
            <person name="Tan J."/>
            <person name="Yang L."/>
            <person name="Ye C."/>
            <person name="Zhang J."/>
            <person name="Xu J."/>
            <person name="Zhou Y."/>
            <person name="Yu Y."/>
            <person name="Zhang B."/>
            <person name="Zhuang S."/>
            <person name="Wei H."/>
            <person name="Liu B."/>
            <person name="Lei M."/>
            <person name="Yu H."/>
            <person name="Li Y."/>
            <person name="Xu H."/>
            <person name="Wei S."/>
            <person name="He X."/>
            <person name="Fang L."/>
            <person name="Zhang Z."/>
            <person name="Zhang Y."/>
            <person name="Huang X."/>
            <person name="Su Z."/>
            <person name="Tong W."/>
            <person name="Li J."/>
            <person name="Tong Z."/>
            <person name="Li S."/>
            <person name="Ye J."/>
            <person name="Wang L."/>
            <person name="Fang L."/>
            <person name="Lei T."/>
            <person name="Chen C."/>
            <person name="Chen H."/>
            <person name="Xu Z."/>
            <person name="Li H."/>
            <person name="Huang H."/>
            <person name="Zhang F."/>
            <person name="Xu H."/>
            <person name="Li N."/>
            <person name="Zhao C."/>
            <person name="Li S."/>
            <person name="Dong L."/>
            <person name="Huang Y."/>
            <person name="Li L."/>
            <person name="Xi Y."/>
            <person name="Qi Q."/>
            <person name="Li W."/>
            <person name="Zhang B."/>
            <person name="Hu W."/>
            <person name="Zhang Y."/>
            <person name="Tian X."/>
            <person name="Jiao Y."/>
            <person name="Liang X."/>
            <person name="Jin J."/>
            <person name="Gao L."/>
            <person name="Zheng W."/>
            <person name="Hao B."/>
            <person name="Liu S."/>
            <person name="Wang W."/>
            <person name="Yuan L."/>
            <person name="Cao M."/>
            <person name="McDermott J."/>
            <person name="Samudrala R."/>
            <person name="Wang J."/>
            <person name="Wong G.K."/>
            <person name="Yang H."/>
        </authorList>
    </citation>
    <scope>NUCLEOTIDE SEQUENCE [LARGE SCALE GENOMIC DNA]</scope>
</reference>
<gene>
    <name evidence="2" type="ORF">OsJ_18334</name>
</gene>
<reference evidence="2" key="2">
    <citation type="submission" date="2008-12" db="EMBL/GenBank/DDBJ databases">
        <title>Improved gene annotation of the rice (Oryza sativa) genomes.</title>
        <authorList>
            <person name="Wang J."/>
            <person name="Li R."/>
            <person name="Fan W."/>
            <person name="Huang Q."/>
            <person name="Zhang J."/>
            <person name="Zhou Y."/>
            <person name="Hu Y."/>
            <person name="Zi S."/>
            <person name="Li J."/>
            <person name="Ni P."/>
            <person name="Zheng H."/>
            <person name="Zhang Y."/>
            <person name="Zhao M."/>
            <person name="Hao Q."/>
            <person name="McDermott J."/>
            <person name="Samudrala R."/>
            <person name="Kristiansen K."/>
            <person name="Wong G.K.-S."/>
        </authorList>
    </citation>
    <scope>NUCLEOTIDE SEQUENCE</scope>
</reference>
<evidence type="ECO:0000313" key="2">
    <source>
        <dbReference type="EMBL" id="EEE63518.1"/>
    </source>
</evidence>
<dbReference type="Proteomes" id="UP000007752">
    <property type="component" value="Chromosome 5"/>
</dbReference>